<proteinExistence type="predicted"/>
<sequence>MKPVVVEAVRWNGDNLIEIQAFVSNTPKEELLKRTLNVGSVEFHNWEAYEIHVGLHGLTINTIGGKMKASIGDYIIKGVNGDFYPCKPRIFEKTYEKEEKKVILDTDNALGETTIDWEQRRYEIAKEAMGAFISSPSYQFWEINKYYESQCSGPNYVAKDAVEYADALIEELKKKSDRL</sequence>
<protein>
    <submittedName>
        <fullName evidence="1">PGDYG protein</fullName>
    </submittedName>
</protein>
<name>A0A8S5QSQ9_9CAUD</name>
<dbReference type="EMBL" id="BK015719">
    <property type="protein sequence ID" value="DAE21873.1"/>
    <property type="molecule type" value="Genomic_DNA"/>
</dbReference>
<organism evidence="1">
    <name type="scientific">Podoviridae sp. ctxkP1</name>
    <dbReference type="NCBI Taxonomy" id="2826591"/>
    <lineage>
        <taxon>Viruses</taxon>
        <taxon>Duplodnaviria</taxon>
        <taxon>Heunggongvirae</taxon>
        <taxon>Uroviricota</taxon>
        <taxon>Caudoviricetes</taxon>
    </lineage>
</organism>
<reference evidence="1" key="1">
    <citation type="journal article" date="2021" name="Proc. Natl. Acad. Sci. U.S.A.">
        <title>A Catalog of Tens of Thousands of Viruses from Human Metagenomes Reveals Hidden Associations with Chronic Diseases.</title>
        <authorList>
            <person name="Tisza M.J."/>
            <person name="Buck C.B."/>
        </authorList>
    </citation>
    <scope>NUCLEOTIDE SEQUENCE</scope>
    <source>
        <strain evidence="1">CtxkP1</strain>
    </source>
</reference>
<evidence type="ECO:0000313" key="1">
    <source>
        <dbReference type="EMBL" id="DAE21873.1"/>
    </source>
</evidence>
<accession>A0A8S5QSQ9</accession>